<feature type="compositionally biased region" description="Basic and acidic residues" evidence="1">
    <location>
        <begin position="13"/>
        <end position="26"/>
    </location>
</feature>
<comment type="caution">
    <text evidence="2">The sequence shown here is derived from an EMBL/GenBank/DDBJ whole genome shotgun (WGS) entry which is preliminary data.</text>
</comment>
<accession>A0A218UL13</accession>
<organism evidence="2 3">
    <name type="scientific">Lonchura striata</name>
    <name type="common">white-rumped munia</name>
    <dbReference type="NCBI Taxonomy" id="40157"/>
    <lineage>
        <taxon>Eukaryota</taxon>
        <taxon>Metazoa</taxon>
        <taxon>Chordata</taxon>
        <taxon>Craniata</taxon>
        <taxon>Vertebrata</taxon>
        <taxon>Euteleostomi</taxon>
        <taxon>Archelosauria</taxon>
        <taxon>Archosauria</taxon>
        <taxon>Dinosauria</taxon>
        <taxon>Saurischia</taxon>
        <taxon>Theropoda</taxon>
        <taxon>Coelurosauria</taxon>
        <taxon>Aves</taxon>
        <taxon>Neognathae</taxon>
        <taxon>Neoaves</taxon>
        <taxon>Telluraves</taxon>
        <taxon>Australaves</taxon>
        <taxon>Passeriformes</taxon>
        <taxon>Passeroidea</taxon>
        <taxon>Estrildidae</taxon>
        <taxon>Estrildinae</taxon>
        <taxon>Lonchura</taxon>
    </lineage>
</organism>
<evidence type="ECO:0000313" key="2">
    <source>
        <dbReference type="EMBL" id="OWK54424.1"/>
    </source>
</evidence>
<dbReference type="AlphaFoldDB" id="A0A218UL13"/>
<evidence type="ECO:0000256" key="1">
    <source>
        <dbReference type="SAM" id="MobiDB-lite"/>
    </source>
</evidence>
<keyword evidence="3" id="KW-1185">Reference proteome</keyword>
<proteinExistence type="predicted"/>
<sequence>MSPKAPGPGLGPDCKESLYRRMDPRPKLSPLKISATLIDPREPYKVTSGTWTDRREPYKLTSATWTGEFSFPEKMAKGPKRALQTDIRDLD</sequence>
<evidence type="ECO:0000313" key="3">
    <source>
        <dbReference type="Proteomes" id="UP000197619"/>
    </source>
</evidence>
<dbReference type="Proteomes" id="UP000197619">
    <property type="component" value="Unassembled WGS sequence"/>
</dbReference>
<gene>
    <name evidence="2" type="ORF">RLOC_00001609</name>
</gene>
<name>A0A218UL13_9PASE</name>
<reference evidence="2 3" key="1">
    <citation type="submission" date="2017-05" db="EMBL/GenBank/DDBJ databases">
        <title>Genome of assembly of the Bengalese finch, Lonchura striata domestica.</title>
        <authorList>
            <person name="Colquitt B.M."/>
            <person name="Brainard M.S."/>
        </authorList>
    </citation>
    <scope>NUCLEOTIDE SEQUENCE [LARGE SCALE GENOMIC DNA]</scope>
    <source>
        <strain evidence="2">White83orange57</strain>
    </source>
</reference>
<protein>
    <submittedName>
        <fullName evidence="2">Uncharacterized protein</fullName>
    </submittedName>
</protein>
<dbReference type="EMBL" id="MUZQ01000239">
    <property type="protein sequence ID" value="OWK54424.1"/>
    <property type="molecule type" value="Genomic_DNA"/>
</dbReference>
<feature type="region of interest" description="Disordered" evidence="1">
    <location>
        <begin position="1"/>
        <end position="27"/>
    </location>
</feature>